<dbReference type="Pfam" id="PF04862">
    <property type="entry name" value="DUF642"/>
    <property type="match status" value="1"/>
</dbReference>
<keyword evidence="2" id="KW-0732">Signal</keyword>
<dbReference type="RefSeq" id="WP_157167956.1">
    <property type="nucleotide sequence ID" value="NZ_WPNZ01000017.1"/>
</dbReference>
<gene>
    <name evidence="4" type="ORF">GPA10_28220</name>
</gene>
<dbReference type="Proteomes" id="UP000483802">
    <property type="component" value="Unassembled WGS sequence"/>
</dbReference>
<organism evidence="4 5">
    <name type="scientific">Streptomyces typhae</name>
    <dbReference type="NCBI Taxonomy" id="2681492"/>
    <lineage>
        <taxon>Bacteria</taxon>
        <taxon>Bacillati</taxon>
        <taxon>Actinomycetota</taxon>
        <taxon>Actinomycetes</taxon>
        <taxon>Kitasatosporales</taxon>
        <taxon>Streptomycetaceae</taxon>
        <taxon>Streptomyces</taxon>
    </lineage>
</organism>
<proteinExistence type="predicted"/>
<evidence type="ECO:0000313" key="4">
    <source>
        <dbReference type="EMBL" id="MVO88544.1"/>
    </source>
</evidence>
<protein>
    <submittedName>
        <fullName evidence="4">DUF642 domain-containing protein</fullName>
    </submittedName>
</protein>
<reference evidence="4 5" key="1">
    <citation type="submission" date="2019-11" db="EMBL/GenBank/DDBJ databases">
        <title>Streptomyces typhae sp. nov., a novel endophytic actinomycete isolated from the root of cattail pollen (Typha angustifolia L.).</title>
        <authorList>
            <person name="Peng C."/>
        </authorList>
    </citation>
    <scope>NUCLEOTIDE SEQUENCE [LARGE SCALE GENOMIC DNA]</scope>
    <source>
        <strain evidence="5">p1417</strain>
    </source>
</reference>
<feature type="chain" id="PRO_5027101548" evidence="2">
    <location>
        <begin position="23"/>
        <end position="208"/>
    </location>
</feature>
<name>A0A6L6X3X7_9ACTN</name>
<sequence length="208" mass="21729">MKRTFGAALLATTTLLMTPAAAAGPLVVNGDFTSPPVSAGQYQRLTTDSDLPGWTVASGDVDLYSADLARLDGAQSLNLTGSHNGAISQSLSLLAGRSYELTWHDAPDTWPGSPQDPGASDPEKESCLTKPNDDQAYNVAVPGRRPVTFTPAGSGGQSPDWQPKSLRFTAGEDDSVIRFVSQAATQSLPHCGPQITRVNVRPAPGPTA</sequence>
<evidence type="ECO:0000256" key="1">
    <source>
        <dbReference type="SAM" id="MobiDB-lite"/>
    </source>
</evidence>
<accession>A0A6L6X3X7</accession>
<evidence type="ECO:0000259" key="3">
    <source>
        <dbReference type="Pfam" id="PF04862"/>
    </source>
</evidence>
<dbReference type="AlphaFoldDB" id="A0A6L6X3X7"/>
<feature type="compositionally biased region" description="Basic and acidic residues" evidence="1">
    <location>
        <begin position="121"/>
        <end position="133"/>
    </location>
</feature>
<dbReference type="EMBL" id="WPNZ01000017">
    <property type="protein sequence ID" value="MVO88544.1"/>
    <property type="molecule type" value="Genomic_DNA"/>
</dbReference>
<comment type="caution">
    <text evidence="4">The sequence shown here is derived from an EMBL/GenBank/DDBJ whole genome shotgun (WGS) entry which is preliminary data.</text>
</comment>
<evidence type="ECO:0000256" key="2">
    <source>
        <dbReference type="SAM" id="SignalP"/>
    </source>
</evidence>
<evidence type="ECO:0000313" key="5">
    <source>
        <dbReference type="Proteomes" id="UP000483802"/>
    </source>
</evidence>
<feature type="signal peptide" evidence="2">
    <location>
        <begin position="1"/>
        <end position="22"/>
    </location>
</feature>
<dbReference type="Gene3D" id="2.60.120.260">
    <property type="entry name" value="Galactose-binding domain-like"/>
    <property type="match status" value="1"/>
</dbReference>
<feature type="region of interest" description="Disordered" evidence="1">
    <location>
        <begin position="105"/>
        <end position="166"/>
    </location>
</feature>
<dbReference type="InterPro" id="IPR006946">
    <property type="entry name" value="DGR2-like_dom"/>
</dbReference>
<keyword evidence="5" id="KW-1185">Reference proteome</keyword>
<feature type="domain" description="DUF642" evidence="3">
    <location>
        <begin position="26"/>
        <end position="201"/>
    </location>
</feature>